<name>A0AAE3WM55_BACPU</name>
<organism evidence="2 3">
    <name type="scientific">Bacillus pumilus</name>
    <name type="common">Bacillus mesentericus</name>
    <dbReference type="NCBI Taxonomy" id="1408"/>
    <lineage>
        <taxon>Bacteria</taxon>
        <taxon>Bacillati</taxon>
        <taxon>Bacillota</taxon>
        <taxon>Bacilli</taxon>
        <taxon>Bacillales</taxon>
        <taxon>Bacillaceae</taxon>
        <taxon>Bacillus</taxon>
    </lineage>
</organism>
<sequence length="259" mass="30001">MKTLTKVTVIMTSYNKAAYVGKSIEAVLQQTLSDFELFIMDDGSNEKTLAAIEPFRKDPRVHFIQSGVKSLEERTVKTRYAVLINQALELAKGEYISYATDDNVYAPDRLEKLTHYLDARPGEDIVYSASKVIYLNSKKEPVKETIRPAQTVQWNAPCAIDHCSVVHRASILSKIQAEFGSYWDESPHFYRIGDARFFFRLNHFYPFYPFDEVLDTNYITEQSIHYQLAEEEKSAFIQALPEQSTCWELRHILKQRHGR</sequence>
<proteinExistence type="predicted"/>
<evidence type="ECO:0000313" key="3">
    <source>
        <dbReference type="Proteomes" id="UP001182042"/>
    </source>
</evidence>
<feature type="domain" description="Glycosyltransferase 2-like" evidence="1">
    <location>
        <begin position="8"/>
        <end position="170"/>
    </location>
</feature>
<dbReference type="InterPro" id="IPR050834">
    <property type="entry name" value="Glycosyltransf_2"/>
</dbReference>
<accession>A0AAE3WM55</accession>
<dbReference type="Proteomes" id="UP001182042">
    <property type="component" value="Unassembled WGS sequence"/>
</dbReference>
<evidence type="ECO:0000313" key="2">
    <source>
        <dbReference type="EMBL" id="MDR4251163.1"/>
    </source>
</evidence>
<dbReference type="InterPro" id="IPR029044">
    <property type="entry name" value="Nucleotide-diphossugar_trans"/>
</dbReference>
<dbReference type="Pfam" id="PF00535">
    <property type="entry name" value="Glycos_transf_2"/>
    <property type="match status" value="1"/>
</dbReference>
<reference evidence="2" key="1">
    <citation type="submission" date="2019-07" db="EMBL/GenBank/DDBJ databases">
        <title>Phylogenomic Reclassification of ATCC Bacillus Strains and Various Taxa within the Genus Bacillus.</title>
        <authorList>
            <person name="Riojas M.A."/>
            <person name="Frank A.M."/>
            <person name="Fenn S.L."/>
            <person name="King S."/>
            <person name="Brower S."/>
            <person name="Hazbon M.H."/>
        </authorList>
    </citation>
    <scope>NUCLEOTIDE SEQUENCE</scope>
    <source>
        <strain evidence="2">ATCC 27142</strain>
    </source>
</reference>
<evidence type="ECO:0000259" key="1">
    <source>
        <dbReference type="Pfam" id="PF00535"/>
    </source>
</evidence>
<dbReference type="Gene3D" id="3.90.550.10">
    <property type="entry name" value="Spore Coat Polysaccharide Biosynthesis Protein SpsA, Chain A"/>
    <property type="match status" value="1"/>
</dbReference>
<comment type="caution">
    <text evidence="2">The sequence shown here is derived from an EMBL/GenBank/DDBJ whole genome shotgun (WGS) entry which is preliminary data.</text>
</comment>
<protein>
    <submittedName>
        <fullName evidence="2">Glycosyltransferase family 2 protein</fullName>
    </submittedName>
</protein>
<dbReference type="PANTHER" id="PTHR43685:SF2">
    <property type="entry name" value="GLYCOSYLTRANSFERASE 2-LIKE DOMAIN-CONTAINING PROTEIN"/>
    <property type="match status" value="1"/>
</dbReference>
<dbReference type="InterPro" id="IPR001173">
    <property type="entry name" value="Glyco_trans_2-like"/>
</dbReference>
<dbReference type="AlphaFoldDB" id="A0AAE3WM55"/>
<gene>
    <name evidence="2" type="ORF">FO508_12525</name>
</gene>
<dbReference type="EMBL" id="VKQA01000003">
    <property type="protein sequence ID" value="MDR4251163.1"/>
    <property type="molecule type" value="Genomic_DNA"/>
</dbReference>
<dbReference type="CDD" id="cd00761">
    <property type="entry name" value="Glyco_tranf_GTA_type"/>
    <property type="match status" value="1"/>
</dbReference>
<dbReference type="SUPFAM" id="SSF53448">
    <property type="entry name" value="Nucleotide-diphospho-sugar transferases"/>
    <property type="match status" value="1"/>
</dbReference>
<dbReference type="PANTHER" id="PTHR43685">
    <property type="entry name" value="GLYCOSYLTRANSFERASE"/>
    <property type="match status" value="1"/>
</dbReference>